<dbReference type="EMBL" id="BGPR01035260">
    <property type="protein sequence ID" value="GBO10011.1"/>
    <property type="molecule type" value="Genomic_DNA"/>
</dbReference>
<evidence type="ECO:0000313" key="1">
    <source>
        <dbReference type="EMBL" id="GBO10004.1"/>
    </source>
</evidence>
<evidence type="ECO:0000313" key="2">
    <source>
        <dbReference type="EMBL" id="GBO10011.1"/>
    </source>
</evidence>
<reference evidence="1 3" key="1">
    <citation type="journal article" date="2019" name="Sci. Rep.">
        <title>Orb-weaving spider Araneus ventricosus genome elucidates the spidroin gene catalogue.</title>
        <authorList>
            <person name="Kono N."/>
            <person name="Nakamura H."/>
            <person name="Ohtoshi R."/>
            <person name="Moran D.A.P."/>
            <person name="Shinohara A."/>
            <person name="Yoshida Y."/>
            <person name="Fujiwara M."/>
            <person name="Mori M."/>
            <person name="Tomita M."/>
            <person name="Arakawa K."/>
        </authorList>
    </citation>
    <scope>NUCLEOTIDE SEQUENCE [LARGE SCALE GENOMIC DNA]</scope>
</reference>
<dbReference type="Proteomes" id="UP000499080">
    <property type="component" value="Unassembled WGS sequence"/>
</dbReference>
<protein>
    <recommendedName>
        <fullName evidence="4">Tc1-like transposase DDE domain-containing protein</fullName>
    </recommendedName>
</protein>
<dbReference type="InterPro" id="IPR036397">
    <property type="entry name" value="RNaseH_sf"/>
</dbReference>
<dbReference type="Gene3D" id="3.30.420.10">
    <property type="entry name" value="Ribonuclease H-like superfamily/Ribonuclease H"/>
    <property type="match status" value="1"/>
</dbReference>
<dbReference type="PANTHER" id="PTHR47326">
    <property type="entry name" value="TRANSPOSABLE ELEMENT TC3 TRANSPOSASE-LIKE PROTEIN"/>
    <property type="match status" value="1"/>
</dbReference>
<keyword evidence="3" id="KW-1185">Reference proteome</keyword>
<accession>A0A4Y2UD28</accession>
<name>A0A4Y2UD28_ARAVE</name>
<evidence type="ECO:0000313" key="3">
    <source>
        <dbReference type="Proteomes" id="UP000499080"/>
    </source>
</evidence>
<organism evidence="1 3">
    <name type="scientific">Araneus ventricosus</name>
    <name type="common">Orbweaver spider</name>
    <name type="synonym">Epeira ventricosa</name>
    <dbReference type="NCBI Taxonomy" id="182803"/>
    <lineage>
        <taxon>Eukaryota</taxon>
        <taxon>Metazoa</taxon>
        <taxon>Ecdysozoa</taxon>
        <taxon>Arthropoda</taxon>
        <taxon>Chelicerata</taxon>
        <taxon>Arachnida</taxon>
        <taxon>Araneae</taxon>
        <taxon>Araneomorphae</taxon>
        <taxon>Entelegynae</taxon>
        <taxon>Araneoidea</taxon>
        <taxon>Araneidae</taxon>
        <taxon>Araneus</taxon>
    </lineage>
</organism>
<proteinExistence type="predicted"/>
<dbReference type="PANTHER" id="PTHR47326:SF1">
    <property type="entry name" value="HTH PSQ-TYPE DOMAIN-CONTAINING PROTEIN"/>
    <property type="match status" value="1"/>
</dbReference>
<dbReference type="OrthoDB" id="9971063at2759"/>
<dbReference type="AlphaFoldDB" id="A0A4Y2UD28"/>
<dbReference type="GO" id="GO:0003676">
    <property type="term" value="F:nucleic acid binding"/>
    <property type="evidence" value="ECO:0007669"/>
    <property type="project" value="InterPro"/>
</dbReference>
<gene>
    <name evidence="1" type="ORF">AVEN_172125_1</name>
    <name evidence="2" type="ORF">AVEN_268106_1</name>
</gene>
<comment type="caution">
    <text evidence="1">The sequence shown here is derived from an EMBL/GenBank/DDBJ whole genome shotgun (WGS) entry which is preliminary data.</text>
</comment>
<evidence type="ECO:0008006" key="4">
    <source>
        <dbReference type="Google" id="ProtNLM"/>
    </source>
</evidence>
<sequence length="183" mass="21284">MHSPKVTAWVAVCSRCIIGPFLMRETISSERYITILEQFVSTQLALEDRPRIEWFMQDGARPHRTQKVSRFLDEYFGNRVIALDYTKFTDTGMDWPTYSPNLTPWDYFLWGALKDAVYGNHRSTLDELESAICVACNSISVETLKDVMPNFILRYATSDCLTFFRLFAENKFFGVQRHLLTVL</sequence>
<dbReference type="EMBL" id="BGPR01035258">
    <property type="protein sequence ID" value="GBO10004.1"/>
    <property type="molecule type" value="Genomic_DNA"/>
</dbReference>